<proteinExistence type="predicted"/>
<keyword evidence="1" id="KW-0732">Signal</keyword>
<dbReference type="Proteomes" id="UP001596035">
    <property type="component" value="Unassembled WGS sequence"/>
</dbReference>
<protein>
    <recommendedName>
        <fullName evidence="4">Peptidase inhibitor family I36</fullName>
    </recommendedName>
</protein>
<evidence type="ECO:0000256" key="1">
    <source>
        <dbReference type="SAM" id="SignalP"/>
    </source>
</evidence>
<feature type="chain" id="PRO_5047500625" description="Peptidase inhibitor family I36" evidence="1">
    <location>
        <begin position="31"/>
        <end position="168"/>
    </location>
</feature>
<dbReference type="RefSeq" id="WP_344567387.1">
    <property type="nucleotide sequence ID" value="NZ_BAAATG010000054.1"/>
</dbReference>
<name>A0ABW0DZY3_9ACTN</name>
<organism evidence="2 3">
    <name type="scientific">Streptomyces atrovirens</name>
    <dbReference type="NCBI Taxonomy" id="285556"/>
    <lineage>
        <taxon>Bacteria</taxon>
        <taxon>Bacillati</taxon>
        <taxon>Actinomycetota</taxon>
        <taxon>Actinomycetes</taxon>
        <taxon>Kitasatosporales</taxon>
        <taxon>Streptomycetaceae</taxon>
        <taxon>Streptomyces</taxon>
    </lineage>
</organism>
<sequence>MSFRARSGVIAAATTAAAAMSFSFPTTASAATVYSSDQCSSSGNSRCIMLNYNSGNGGWLSACFLSNTEIPDYSGRYAGDGIQYSYVFNTHQIQYSLHYGTSGCWGGNGADQPVKNNAAAVGNNLASCTAVIHYNSGYGGAQDKFSAGTNGNLNSTLKNENASQSLIC</sequence>
<keyword evidence="3" id="KW-1185">Reference proteome</keyword>
<dbReference type="EMBL" id="JBHSKN010000026">
    <property type="protein sequence ID" value="MFC5243580.1"/>
    <property type="molecule type" value="Genomic_DNA"/>
</dbReference>
<gene>
    <name evidence="2" type="ORF">ACFPWV_27320</name>
</gene>
<feature type="signal peptide" evidence="1">
    <location>
        <begin position="1"/>
        <end position="30"/>
    </location>
</feature>
<evidence type="ECO:0000313" key="2">
    <source>
        <dbReference type="EMBL" id="MFC5243580.1"/>
    </source>
</evidence>
<reference evidence="3" key="1">
    <citation type="journal article" date="2019" name="Int. J. Syst. Evol. Microbiol.">
        <title>The Global Catalogue of Microorganisms (GCM) 10K type strain sequencing project: providing services to taxonomists for standard genome sequencing and annotation.</title>
        <authorList>
            <consortium name="The Broad Institute Genomics Platform"/>
            <consortium name="The Broad Institute Genome Sequencing Center for Infectious Disease"/>
            <person name="Wu L."/>
            <person name="Ma J."/>
        </authorList>
    </citation>
    <scope>NUCLEOTIDE SEQUENCE [LARGE SCALE GENOMIC DNA]</scope>
    <source>
        <strain evidence="3">CGMCC 4.7131</strain>
    </source>
</reference>
<evidence type="ECO:0000313" key="3">
    <source>
        <dbReference type="Proteomes" id="UP001596035"/>
    </source>
</evidence>
<evidence type="ECO:0008006" key="4">
    <source>
        <dbReference type="Google" id="ProtNLM"/>
    </source>
</evidence>
<accession>A0ABW0DZY3</accession>
<comment type="caution">
    <text evidence="2">The sequence shown here is derived from an EMBL/GenBank/DDBJ whole genome shotgun (WGS) entry which is preliminary data.</text>
</comment>